<keyword evidence="3" id="KW-0597">Phosphoprotein</keyword>
<dbReference type="SUPFAM" id="SSF103657">
    <property type="entry name" value="BAR/IMD domain-like"/>
    <property type="match status" value="1"/>
</dbReference>
<feature type="region of interest" description="Disordered" evidence="8">
    <location>
        <begin position="878"/>
        <end position="897"/>
    </location>
</feature>
<dbReference type="InterPro" id="IPR001060">
    <property type="entry name" value="FCH_dom"/>
</dbReference>
<evidence type="ECO:0000256" key="1">
    <source>
        <dbReference type="ARBA" id="ARBA00022443"/>
    </source>
</evidence>
<dbReference type="Gene3D" id="2.30.30.40">
    <property type="entry name" value="SH3 Domains"/>
    <property type="match status" value="1"/>
</dbReference>
<sequence>MKSLIRNQLVEQFRCLEQQSESRLQLLQDLQEFFRRKAELQLEYSRGLDKLAERYSAKIRTSREHHHFKKDQNLLSTVNCWYLVLDQTRRESRDHATLSDIYNNNVIVRLAHVGEDVIRLFKKSKDIGVQMHEELVKVTNELYTVMKTYHMYHTESLSAESKLKEAEKQEEKHIGKANDIGSSLLRYGHDERPQRRSSVKKMEKMKEKRQAKYSENKLKCTKARNDYLLNLAATNALVAKYYIHDVSDMIDCCDLGFHASLARTLRTYLSAEYSLETSRHEGLDLLEGAVDAMDIRGDKLKFMDTHSQIFCPPSRFDYQPHMGDEVCQVSAQQPVQTELLMRYHQLQSRLATLRIENEEVRKTLDATMQTLQDMLTVEDFDVSEAFQHSQSTESVKSASSDSYMSKANIVKRRANQQETEGFYFTKYKEYLNGSNLIIKLQAKHDLLKQTLGEGETYCAIQYISGMEIAGTSLQQQGIFRVPGSQVEVNDIKNAFERGEDPLVDDRADHDINSVAGVLKLYFRGLENPLFPKERFLDLISTTSESPERAHHLQQIIVTLQRPVIIVMRYLFAFLNHLSQYSDENMMDPYNLAICFGPTLMPIPDDQDPVACQAHVNEIIKTVIIHHEVIFPAQRELDGPVYEKCMAGGEEYCESPHSEPGALDEVDNGTGPNTSDEELEQIEAIAKFDYVGRSPRELSFKKGASLLLYLRASEDWWEGRHNGVDGLIPHQYIVVQDMDDAFSDSIPRTDSAASSGPHHDERASSRNDHQSPCEHTPERRFGAAFGRLLKTPWAHTIQAVNAYCRHEYSFLMTNKNSILAFKIPVQVFRVKTFKLIKDQTVIFLRDIEKTMNTALHELRELERQNVAKHAPDVVLDTLEPLKHPGGAQDPPGSPLHTMVIRDPDAAQRRSSSSSSSETMTTFKPAISARRPSAPLRPPPVRPVRPAPVIGQGQGPQRSSSSSSSGLGSPGITPTDRVFPKPPSPSPSTSSSSSDKQGNM</sequence>
<feature type="compositionally biased region" description="Low complexity" evidence="8">
    <location>
        <begin position="945"/>
        <end position="969"/>
    </location>
</feature>
<dbReference type="SUPFAM" id="SSF50044">
    <property type="entry name" value="SH3-domain"/>
    <property type="match status" value="1"/>
</dbReference>
<keyword evidence="4 6" id="KW-0175">Coiled coil</keyword>
<dbReference type="Gene3D" id="1.20.1270.60">
    <property type="entry name" value="Arfaptin homology (AH) domain/BAR domain"/>
    <property type="match status" value="1"/>
</dbReference>
<feature type="domain" description="F-BAR" evidence="11">
    <location>
        <begin position="1"/>
        <end position="298"/>
    </location>
</feature>
<evidence type="ECO:0000256" key="4">
    <source>
        <dbReference type="ARBA" id="ARBA00023054"/>
    </source>
</evidence>
<keyword evidence="13" id="KW-1185">Reference proteome</keyword>
<feature type="compositionally biased region" description="Low complexity" evidence="8">
    <location>
        <begin position="923"/>
        <end position="932"/>
    </location>
</feature>
<dbReference type="SMART" id="SM00055">
    <property type="entry name" value="FCH"/>
    <property type="match status" value="1"/>
</dbReference>
<dbReference type="Pfam" id="PF00018">
    <property type="entry name" value="SH3_1"/>
    <property type="match status" value="1"/>
</dbReference>
<dbReference type="InterPro" id="IPR001452">
    <property type="entry name" value="SH3_domain"/>
</dbReference>
<evidence type="ECO:0000256" key="8">
    <source>
        <dbReference type="SAM" id="MobiDB-lite"/>
    </source>
</evidence>
<evidence type="ECO:0000313" key="13">
    <source>
        <dbReference type="Proteomes" id="UP000694568"/>
    </source>
</evidence>
<dbReference type="SUPFAM" id="SSF48350">
    <property type="entry name" value="GTPase activation domain, GAP"/>
    <property type="match status" value="1"/>
</dbReference>
<evidence type="ECO:0000259" key="9">
    <source>
        <dbReference type="PROSITE" id="PS50002"/>
    </source>
</evidence>
<dbReference type="InterPro" id="IPR051627">
    <property type="entry name" value="SLIT-ROBO_RhoGAP"/>
</dbReference>
<proteinExistence type="predicted"/>
<feature type="region of interest" description="Disordered" evidence="8">
    <location>
        <begin position="652"/>
        <end position="674"/>
    </location>
</feature>
<organism evidence="12 13">
    <name type="scientific">Sander lucioperca</name>
    <name type="common">Pike-perch</name>
    <name type="synonym">Perca lucioperca</name>
    <dbReference type="NCBI Taxonomy" id="283035"/>
    <lineage>
        <taxon>Eukaryota</taxon>
        <taxon>Metazoa</taxon>
        <taxon>Chordata</taxon>
        <taxon>Craniata</taxon>
        <taxon>Vertebrata</taxon>
        <taxon>Euteleostomi</taxon>
        <taxon>Actinopterygii</taxon>
        <taxon>Neopterygii</taxon>
        <taxon>Teleostei</taxon>
        <taxon>Neoteleostei</taxon>
        <taxon>Acanthomorphata</taxon>
        <taxon>Eupercaria</taxon>
        <taxon>Perciformes</taxon>
        <taxon>Percoidei</taxon>
        <taxon>Percidae</taxon>
        <taxon>Luciopercinae</taxon>
        <taxon>Sander</taxon>
    </lineage>
</organism>
<dbReference type="PROSITE" id="PS51741">
    <property type="entry name" value="F_BAR"/>
    <property type="match status" value="1"/>
</dbReference>
<dbReference type="InterPro" id="IPR027267">
    <property type="entry name" value="AH/BAR_dom_sf"/>
</dbReference>
<dbReference type="InterPro" id="IPR008936">
    <property type="entry name" value="Rho_GTPase_activation_prot"/>
</dbReference>
<reference evidence="12" key="2">
    <citation type="submission" date="2025-09" db="UniProtKB">
        <authorList>
            <consortium name="Ensembl"/>
        </authorList>
    </citation>
    <scope>IDENTIFICATION</scope>
</reference>
<dbReference type="PROSITE" id="PS50238">
    <property type="entry name" value="RHOGAP"/>
    <property type="match status" value="1"/>
</dbReference>
<dbReference type="FunFam" id="1.20.1270.60:FF:000006">
    <property type="entry name" value="SLIT-ROBO Rho GTPase-activating protein 1 isoform 2"/>
    <property type="match status" value="1"/>
</dbReference>
<name>A0A8C9YXQ0_SANLU</name>
<feature type="domain" description="Rho-GAP" evidence="10">
    <location>
        <begin position="438"/>
        <end position="630"/>
    </location>
</feature>
<dbReference type="CDD" id="cd11955">
    <property type="entry name" value="SH3_srGAP1-3"/>
    <property type="match status" value="1"/>
</dbReference>
<dbReference type="InterPro" id="IPR036028">
    <property type="entry name" value="SH3-like_dom_sf"/>
</dbReference>
<dbReference type="InterPro" id="IPR035648">
    <property type="entry name" value="srGAP1/2/3_SH3"/>
</dbReference>
<evidence type="ECO:0000313" key="12">
    <source>
        <dbReference type="Ensembl" id="ENSSLUP00000030265.1"/>
    </source>
</evidence>
<dbReference type="Pfam" id="PF00611">
    <property type="entry name" value="FCH"/>
    <property type="match status" value="1"/>
</dbReference>
<reference evidence="12" key="1">
    <citation type="submission" date="2025-08" db="UniProtKB">
        <authorList>
            <consortium name="Ensembl"/>
        </authorList>
    </citation>
    <scope>IDENTIFICATION</scope>
</reference>
<evidence type="ECO:0000256" key="5">
    <source>
        <dbReference type="PROSITE-ProRule" id="PRU00192"/>
    </source>
</evidence>
<evidence type="ECO:0000256" key="3">
    <source>
        <dbReference type="ARBA" id="ARBA00022553"/>
    </source>
</evidence>
<feature type="compositionally biased region" description="Basic and acidic residues" evidence="8">
    <location>
        <begin position="756"/>
        <end position="776"/>
    </location>
</feature>
<dbReference type="GeneTree" id="ENSGT00950000182824"/>
<keyword evidence="1 5" id="KW-0728">SH3 domain</keyword>
<dbReference type="Gene3D" id="1.10.555.10">
    <property type="entry name" value="Rho GTPase activation protein"/>
    <property type="match status" value="1"/>
</dbReference>
<dbReference type="Proteomes" id="UP000694568">
    <property type="component" value="Unplaced"/>
</dbReference>
<dbReference type="PANTHER" id="PTHR14166">
    <property type="entry name" value="SLIT-ROBO RHO GTPASE ACTIVATING PROTEIN"/>
    <property type="match status" value="1"/>
</dbReference>
<gene>
    <name evidence="12" type="primary">LOC116051230</name>
</gene>
<keyword evidence="2" id="KW-0343">GTPase activation</keyword>
<dbReference type="InterPro" id="IPR031160">
    <property type="entry name" value="F_BAR_dom"/>
</dbReference>
<feature type="region of interest" description="Disordered" evidence="8">
    <location>
        <begin position="903"/>
        <end position="998"/>
    </location>
</feature>
<dbReference type="SMART" id="SM00324">
    <property type="entry name" value="RhoGAP"/>
    <property type="match status" value="1"/>
</dbReference>
<dbReference type="SMART" id="SM00326">
    <property type="entry name" value="SH3"/>
    <property type="match status" value="1"/>
</dbReference>
<feature type="domain" description="SH3" evidence="9">
    <location>
        <begin position="678"/>
        <end position="737"/>
    </location>
</feature>
<evidence type="ECO:0000259" key="10">
    <source>
        <dbReference type="PROSITE" id="PS50238"/>
    </source>
</evidence>
<dbReference type="InterPro" id="IPR000198">
    <property type="entry name" value="RhoGAP_dom"/>
</dbReference>
<feature type="region of interest" description="Disordered" evidence="8">
    <location>
        <begin position="743"/>
        <end position="776"/>
    </location>
</feature>
<dbReference type="FunFam" id="2.30.30.40:FF:000005">
    <property type="entry name" value="SLIT-ROBO Rho GTPase-activating protein 1 isoform 2"/>
    <property type="match status" value="1"/>
</dbReference>
<dbReference type="PROSITE" id="PS50002">
    <property type="entry name" value="SH3"/>
    <property type="match status" value="1"/>
</dbReference>
<evidence type="ECO:0000259" key="11">
    <source>
        <dbReference type="PROSITE" id="PS51741"/>
    </source>
</evidence>
<dbReference type="Ensembl" id="ENSSLUT00000031220.1">
    <property type="protein sequence ID" value="ENSSLUP00000030265.1"/>
    <property type="gene ID" value="ENSSLUG00000012689.1"/>
</dbReference>
<feature type="coiled-coil region" evidence="7">
    <location>
        <begin position="343"/>
        <end position="370"/>
    </location>
</feature>
<protein>
    <submittedName>
        <fullName evidence="12">SLIT-ROBO Rho GTPase activating protein 3</fullName>
    </submittedName>
</protein>
<evidence type="ECO:0000256" key="7">
    <source>
        <dbReference type="SAM" id="Coils"/>
    </source>
</evidence>
<dbReference type="GO" id="GO:0005096">
    <property type="term" value="F:GTPase activator activity"/>
    <property type="evidence" value="ECO:0007669"/>
    <property type="project" value="UniProtKB-KW"/>
</dbReference>
<dbReference type="Pfam" id="PF00620">
    <property type="entry name" value="RhoGAP"/>
    <property type="match status" value="1"/>
</dbReference>
<accession>A0A8C9YXQ0</accession>
<feature type="compositionally biased region" description="Pro residues" evidence="8">
    <location>
        <begin position="933"/>
        <end position="944"/>
    </location>
</feature>
<evidence type="ECO:0000256" key="2">
    <source>
        <dbReference type="ARBA" id="ARBA00022468"/>
    </source>
</evidence>
<dbReference type="GO" id="GO:0007165">
    <property type="term" value="P:signal transduction"/>
    <property type="evidence" value="ECO:0007669"/>
    <property type="project" value="InterPro"/>
</dbReference>
<dbReference type="AlphaFoldDB" id="A0A8C9YXQ0"/>
<evidence type="ECO:0000256" key="6">
    <source>
        <dbReference type="PROSITE-ProRule" id="PRU01077"/>
    </source>
</evidence>